<dbReference type="PANTHER" id="PTHR43353">
    <property type="entry name" value="SUCCINATE-SEMIALDEHYDE DEHYDROGENASE, MITOCHONDRIAL"/>
    <property type="match status" value="1"/>
</dbReference>
<keyword evidence="2 3" id="KW-0560">Oxidoreductase</keyword>
<dbReference type="GO" id="GO:0004777">
    <property type="term" value="F:succinate-semialdehyde dehydrogenase (NAD+) activity"/>
    <property type="evidence" value="ECO:0007669"/>
    <property type="project" value="TreeGrafter"/>
</dbReference>
<dbReference type="PANTHER" id="PTHR43353:SF5">
    <property type="entry name" value="SUCCINATE-SEMIALDEHYDE DEHYDROGENASE, MITOCHONDRIAL"/>
    <property type="match status" value="1"/>
</dbReference>
<reference evidence="6" key="2">
    <citation type="submission" date="2020-09" db="EMBL/GenBank/DDBJ databases">
        <authorList>
            <person name="Sun Q."/>
            <person name="Ohkuma M."/>
        </authorList>
    </citation>
    <scope>NUCLEOTIDE SEQUENCE</scope>
    <source>
        <strain evidence="6">JCM 14719</strain>
    </source>
</reference>
<dbReference type="AlphaFoldDB" id="A0A8J3B730"/>
<dbReference type="InterPro" id="IPR016160">
    <property type="entry name" value="Ald_DH_CS_CYS"/>
</dbReference>
<dbReference type="GO" id="GO:0006081">
    <property type="term" value="P:aldehyde metabolic process"/>
    <property type="evidence" value="ECO:0007669"/>
    <property type="project" value="InterPro"/>
</dbReference>
<dbReference type="GO" id="GO:0009450">
    <property type="term" value="P:gamma-aminobutyric acid catabolic process"/>
    <property type="evidence" value="ECO:0007669"/>
    <property type="project" value="InterPro"/>
</dbReference>
<dbReference type="InterPro" id="IPR016162">
    <property type="entry name" value="Ald_DH_N"/>
</dbReference>
<dbReference type="PIRSF" id="PIRSF036492">
    <property type="entry name" value="ALDH"/>
    <property type="match status" value="1"/>
</dbReference>
<gene>
    <name evidence="6" type="ORF">GCM10007043_04970</name>
</gene>
<feature type="domain" description="Aldehyde dehydrogenase" evidence="5">
    <location>
        <begin position="12"/>
        <end position="475"/>
    </location>
</feature>
<evidence type="ECO:0000256" key="4">
    <source>
        <dbReference type="PIRSR" id="PIRSR036492-1"/>
    </source>
</evidence>
<dbReference type="PROSITE" id="PS00070">
    <property type="entry name" value="ALDEHYDE_DEHYDR_CYS"/>
    <property type="match status" value="1"/>
</dbReference>
<comment type="similarity">
    <text evidence="1 3">Belongs to the aldehyde dehydrogenase family.</text>
</comment>
<accession>A0A8J3B730</accession>
<dbReference type="CDD" id="cd07103">
    <property type="entry name" value="ALDH_F5_SSADH_GabD"/>
    <property type="match status" value="1"/>
</dbReference>
<dbReference type="Proteomes" id="UP000637720">
    <property type="component" value="Unassembled WGS sequence"/>
</dbReference>
<sequence>MRKEKMWVAGSWCASEDGRTFAVTDPATGEVVGEVPDATEADVRRAVEAAHQAFPEWAGLPARKRSDVLYAWYRRILDHQEDLARLLTREQGKPLAEARGEIAYAAQFVLWYAEEANRVYGYTVPASSPTKRIQVLRQPVGVVAAITPWNFPAAMVTRKVAPALAAGCTVVLKPAEQTPLTALALARLLEEAGLPAGVVNVVTGEPKRIGRVLLDDPRVRKITFTGSTEVGKYLMREAAAHVKRISLELGGHAPFLIFDDADLDAAVKGVVASKFRNAGQTCICANRILVQRSVYDAFVARFVDAVRALKVGHGLEDGVDIGPLVDEAAVEKVLGQVADARAKGAEVLVGGYRLTEGAYGRGHFVAPTVLANVNETMAVWQEETFGPVAPVAVFDDEADAIAKANRSRYGLAAYVYTQGLSRAMRVAEQLEYGIVGVNDPVPSVAQAPFGGWKESGMGREGGREGIDAFLETKYVSFGI</sequence>
<dbReference type="Pfam" id="PF00171">
    <property type="entry name" value="Aldedh"/>
    <property type="match status" value="1"/>
</dbReference>
<evidence type="ECO:0000259" key="5">
    <source>
        <dbReference type="Pfam" id="PF00171"/>
    </source>
</evidence>
<dbReference type="InterPro" id="IPR010102">
    <property type="entry name" value="Succ_semiAld_DH"/>
</dbReference>
<dbReference type="InterPro" id="IPR050740">
    <property type="entry name" value="Aldehyde_DH_Superfamily"/>
</dbReference>
<feature type="active site" evidence="4">
    <location>
        <position position="282"/>
    </location>
</feature>
<evidence type="ECO:0000313" key="7">
    <source>
        <dbReference type="Proteomes" id="UP000637720"/>
    </source>
</evidence>
<organism evidence="6 7">
    <name type="scientific">Calditerricola satsumensis</name>
    <dbReference type="NCBI Taxonomy" id="373054"/>
    <lineage>
        <taxon>Bacteria</taxon>
        <taxon>Bacillati</taxon>
        <taxon>Bacillota</taxon>
        <taxon>Bacilli</taxon>
        <taxon>Bacillales</taxon>
        <taxon>Bacillaceae</taxon>
        <taxon>Calditerricola</taxon>
    </lineage>
</organism>
<protein>
    <recommendedName>
        <fullName evidence="3">Aldehyde dehydrogenase</fullName>
    </recommendedName>
</protein>
<evidence type="ECO:0000256" key="1">
    <source>
        <dbReference type="ARBA" id="ARBA00009986"/>
    </source>
</evidence>
<dbReference type="FunFam" id="3.40.309.10:FF:000004">
    <property type="entry name" value="Succinate-semialdehyde dehydrogenase I"/>
    <property type="match status" value="1"/>
</dbReference>
<evidence type="ECO:0000313" key="6">
    <source>
        <dbReference type="EMBL" id="GGJ94173.1"/>
    </source>
</evidence>
<dbReference type="InterPro" id="IPR016161">
    <property type="entry name" value="Ald_DH/histidinol_DH"/>
</dbReference>
<dbReference type="SUPFAM" id="SSF53720">
    <property type="entry name" value="ALDH-like"/>
    <property type="match status" value="1"/>
</dbReference>
<reference evidence="6" key="1">
    <citation type="journal article" date="2014" name="Int. J. Syst. Evol. Microbiol.">
        <title>Complete genome sequence of Corynebacterium casei LMG S-19264T (=DSM 44701T), isolated from a smear-ripened cheese.</title>
        <authorList>
            <consortium name="US DOE Joint Genome Institute (JGI-PGF)"/>
            <person name="Walter F."/>
            <person name="Albersmeier A."/>
            <person name="Kalinowski J."/>
            <person name="Ruckert C."/>
        </authorList>
    </citation>
    <scope>NUCLEOTIDE SEQUENCE</scope>
    <source>
        <strain evidence="6">JCM 14719</strain>
    </source>
</reference>
<dbReference type="InterPro" id="IPR015590">
    <property type="entry name" value="Aldehyde_DH_dom"/>
</dbReference>
<dbReference type="EMBL" id="BMOF01000005">
    <property type="protein sequence ID" value="GGJ94173.1"/>
    <property type="molecule type" value="Genomic_DNA"/>
</dbReference>
<comment type="caution">
    <text evidence="6">The sequence shown here is derived from an EMBL/GenBank/DDBJ whole genome shotgun (WGS) entry which is preliminary data.</text>
</comment>
<dbReference type="InterPro" id="IPR016163">
    <property type="entry name" value="Ald_DH_C"/>
</dbReference>
<keyword evidence="7" id="KW-1185">Reference proteome</keyword>
<dbReference type="FunFam" id="3.40.605.10:FF:000005">
    <property type="entry name" value="Succinate-semialdehyde dehydrogenase I"/>
    <property type="match status" value="1"/>
</dbReference>
<name>A0A8J3B730_9BACI</name>
<evidence type="ECO:0000256" key="3">
    <source>
        <dbReference type="PIRNR" id="PIRNR036492"/>
    </source>
</evidence>
<evidence type="ECO:0000256" key="2">
    <source>
        <dbReference type="ARBA" id="ARBA00023002"/>
    </source>
</evidence>
<feature type="active site" evidence="4">
    <location>
        <position position="248"/>
    </location>
</feature>
<dbReference type="Gene3D" id="3.40.605.10">
    <property type="entry name" value="Aldehyde Dehydrogenase, Chain A, domain 1"/>
    <property type="match status" value="1"/>
</dbReference>
<dbReference type="Gene3D" id="3.40.309.10">
    <property type="entry name" value="Aldehyde Dehydrogenase, Chain A, domain 2"/>
    <property type="match status" value="1"/>
</dbReference>
<dbReference type="NCBIfam" id="TIGR01780">
    <property type="entry name" value="SSADH"/>
    <property type="match status" value="1"/>
</dbReference>
<dbReference type="InterPro" id="IPR012394">
    <property type="entry name" value="Aldehyde_DH_NAD(P)"/>
</dbReference>
<proteinExistence type="inferred from homology"/>
<dbReference type="RefSeq" id="WP_188816692.1">
    <property type="nucleotide sequence ID" value="NZ_BMOF01000005.1"/>
</dbReference>